<name>A0ACC0VUC4_9STRA</name>
<dbReference type="EMBL" id="CM047586">
    <property type="protein sequence ID" value="KAI9909514.1"/>
    <property type="molecule type" value="Genomic_DNA"/>
</dbReference>
<reference evidence="1 2" key="1">
    <citation type="journal article" date="2022" name="bioRxiv">
        <title>The genome of the oomycete Peronosclerospora sorghi, a cosmopolitan pathogen of maize and sorghum, is inflated with dispersed pseudogenes.</title>
        <authorList>
            <person name="Fletcher K."/>
            <person name="Martin F."/>
            <person name="Isakeit T."/>
            <person name="Cavanaugh K."/>
            <person name="Magill C."/>
            <person name="Michelmore R."/>
        </authorList>
    </citation>
    <scope>NUCLEOTIDE SEQUENCE [LARGE SCALE GENOMIC DNA]</scope>
    <source>
        <strain evidence="1">P6</strain>
    </source>
</reference>
<keyword evidence="2" id="KW-1185">Reference proteome</keyword>
<gene>
    <name evidence="1" type="ORF">PsorP6_014858</name>
</gene>
<accession>A0ACC0VUC4</accession>
<evidence type="ECO:0000313" key="1">
    <source>
        <dbReference type="EMBL" id="KAI9909514.1"/>
    </source>
</evidence>
<evidence type="ECO:0000313" key="2">
    <source>
        <dbReference type="Proteomes" id="UP001163321"/>
    </source>
</evidence>
<proteinExistence type="predicted"/>
<organism evidence="1 2">
    <name type="scientific">Peronosclerospora sorghi</name>
    <dbReference type="NCBI Taxonomy" id="230839"/>
    <lineage>
        <taxon>Eukaryota</taxon>
        <taxon>Sar</taxon>
        <taxon>Stramenopiles</taxon>
        <taxon>Oomycota</taxon>
        <taxon>Peronosporomycetes</taxon>
        <taxon>Peronosporales</taxon>
        <taxon>Peronosporaceae</taxon>
        <taxon>Peronosclerospora</taxon>
    </lineage>
</organism>
<comment type="caution">
    <text evidence="1">The sequence shown here is derived from an EMBL/GenBank/DDBJ whole genome shotgun (WGS) entry which is preliminary data.</text>
</comment>
<dbReference type="Proteomes" id="UP001163321">
    <property type="component" value="Chromosome 7"/>
</dbReference>
<sequence length="153" mass="17224">MVHGHTSIDYLDTDRTVVYNRGPEYIYGGHKANGMCAGYKKNYVGRGDPDVNNKMTFKIMIADVAKNALVCTSDAYEYSDWRSRLSLRAGTTFYFSYTSNGHIVKEQHVTSKTFYGVYWTGVPGTSFLSTFDMTSKKLLDGQFHTFDDGNCGE</sequence>
<protein>
    <submittedName>
        <fullName evidence="1">Uncharacterized protein</fullName>
    </submittedName>
</protein>